<dbReference type="Pfam" id="PF07992">
    <property type="entry name" value="Pyr_redox_2"/>
    <property type="match status" value="1"/>
</dbReference>
<dbReference type="RefSeq" id="WP_038550165.1">
    <property type="nucleotide sequence ID" value="NZ_CP006842.1"/>
</dbReference>
<gene>
    <name evidence="5" type="ORF">CGLY_13610</name>
</gene>
<keyword evidence="2" id="KW-0560">Oxidoreductase</keyword>
<dbReference type="SUPFAM" id="SSF51905">
    <property type="entry name" value="FAD/NAD(P)-binding domain"/>
    <property type="match status" value="2"/>
</dbReference>
<dbReference type="PRINTS" id="PR00469">
    <property type="entry name" value="PNDRDTASEII"/>
</dbReference>
<dbReference type="Gene3D" id="3.50.50.60">
    <property type="entry name" value="FAD/NAD(P)-binding domain"/>
    <property type="match status" value="2"/>
</dbReference>
<evidence type="ECO:0000313" key="6">
    <source>
        <dbReference type="Proteomes" id="UP000023703"/>
    </source>
</evidence>
<accession>X5DWZ6</accession>
<evidence type="ECO:0000313" key="5">
    <source>
        <dbReference type="EMBL" id="AHW65162.1"/>
    </source>
</evidence>
<keyword evidence="1" id="KW-0285">Flavoprotein</keyword>
<keyword evidence="6" id="KW-1185">Reference proteome</keyword>
<organism evidence="5 6">
    <name type="scientific">Corynebacterium glyciniphilum AJ 3170</name>
    <dbReference type="NCBI Taxonomy" id="1404245"/>
    <lineage>
        <taxon>Bacteria</taxon>
        <taxon>Bacillati</taxon>
        <taxon>Actinomycetota</taxon>
        <taxon>Actinomycetes</taxon>
        <taxon>Mycobacteriales</taxon>
        <taxon>Corynebacteriaceae</taxon>
        <taxon>Corynebacterium</taxon>
    </lineage>
</organism>
<evidence type="ECO:0000256" key="2">
    <source>
        <dbReference type="ARBA" id="ARBA00023002"/>
    </source>
</evidence>
<comment type="catalytic activity">
    <reaction evidence="3">
        <text>[thioredoxin]-dithiol + NADP(+) = [thioredoxin]-disulfide + NADPH + H(+)</text>
        <dbReference type="Rhea" id="RHEA:20345"/>
        <dbReference type="Rhea" id="RHEA-COMP:10698"/>
        <dbReference type="Rhea" id="RHEA-COMP:10700"/>
        <dbReference type="ChEBI" id="CHEBI:15378"/>
        <dbReference type="ChEBI" id="CHEBI:29950"/>
        <dbReference type="ChEBI" id="CHEBI:50058"/>
        <dbReference type="ChEBI" id="CHEBI:57783"/>
        <dbReference type="ChEBI" id="CHEBI:58349"/>
        <dbReference type="EC" id="1.8.1.9"/>
    </reaction>
</comment>
<feature type="domain" description="FAD/NAD(P)-binding" evidence="4">
    <location>
        <begin position="7"/>
        <end position="286"/>
    </location>
</feature>
<dbReference type="KEGG" id="cgy:CGLY_13610"/>
<dbReference type="InterPro" id="IPR036188">
    <property type="entry name" value="FAD/NAD-bd_sf"/>
</dbReference>
<evidence type="ECO:0000259" key="4">
    <source>
        <dbReference type="Pfam" id="PF07992"/>
    </source>
</evidence>
<reference evidence="5 6" key="1">
    <citation type="journal article" date="2015" name="Int. J. Syst. Evol. Microbiol.">
        <title>Revisiting Corynebacterium glyciniphilum (ex Kubota et al., 1972) sp. nov., nom. rev., isolated from putrefied banana.</title>
        <authorList>
            <person name="Al-Dilaimi A."/>
            <person name="Bednarz H."/>
            <person name="Lomker A."/>
            <person name="Niehaus K."/>
            <person name="Kalinowski J."/>
            <person name="Ruckert C."/>
        </authorList>
    </citation>
    <scope>NUCLEOTIDE SEQUENCE [LARGE SCALE GENOMIC DNA]</scope>
    <source>
        <strain evidence="5">AJ 3170</strain>
    </source>
</reference>
<dbReference type="STRING" id="1404245.CGLY_13610"/>
<protein>
    <submittedName>
        <fullName evidence="5">FAD-dependent pyridine nucleotide-disulfide oxidoreductase</fullName>
    </submittedName>
</protein>
<dbReference type="HOGENOM" id="CLU_031864_5_0_11"/>
<name>X5DWZ6_9CORY</name>
<dbReference type="EMBL" id="CP006842">
    <property type="protein sequence ID" value="AHW65162.1"/>
    <property type="molecule type" value="Genomic_DNA"/>
</dbReference>
<sequence length="305" mass="32190">MTTTDVDVVIVGGGAAGLSAALMLSRARRRVTVLDAGKPRNLPSEHLHGYLGHDGTSPESLLNTGRKEAASYGASIRTGTVRDIRASPDLFGQIVSWDGGTVRCRAVVVATGLNDQLPDVPGLAEGWGRWAFHCPYCHGYEIQQAPVAVIGGDNHAFSLKQAGLLAQLSDEVVFYLNGMQLTTHEEQHLVELGVEIIDARVHQVSRDAEGCVTLCLDGSREACFDTVFVGPRFSPNNHLLRAAGCDLNGDGRIDVDDSGRTSKPGLWAAGNVVSSPAQLINSAAAGAAAAISVNDALVFESPRQN</sequence>
<evidence type="ECO:0000256" key="3">
    <source>
        <dbReference type="ARBA" id="ARBA00048132"/>
    </source>
</evidence>
<dbReference type="GO" id="GO:0004791">
    <property type="term" value="F:thioredoxin-disulfide reductase (NADPH) activity"/>
    <property type="evidence" value="ECO:0007669"/>
    <property type="project" value="UniProtKB-EC"/>
</dbReference>
<dbReference type="OrthoDB" id="9786503at2"/>
<evidence type="ECO:0000256" key="1">
    <source>
        <dbReference type="ARBA" id="ARBA00022630"/>
    </source>
</evidence>
<dbReference type="AlphaFoldDB" id="X5DWZ6"/>
<dbReference type="InterPro" id="IPR023753">
    <property type="entry name" value="FAD/NAD-binding_dom"/>
</dbReference>
<dbReference type="PRINTS" id="PR00368">
    <property type="entry name" value="FADPNR"/>
</dbReference>
<dbReference type="eggNOG" id="COG0492">
    <property type="taxonomic scope" value="Bacteria"/>
</dbReference>
<dbReference type="PANTHER" id="PTHR48105">
    <property type="entry name" value="THIOREDOXIN REDUCTASE 1-RELATED-RELATED"/>
    <property type="match status" value="1"/>
</dbReference>
<dbReference type="Proteomes" id="UP000023703">
    <property type="component" value="Chromosome"/>
</dbReference>
<dbReference type="InterPro" id="IPR050097">
    <property type="entry name" value="Ferredoxin-NADP_redctase_2"/>
</dbReference>
<proteinExistence type="predicted"/>